<evidence type="ECO:0000313" key="1">
    <source>
        <dbReference type="EMBL" id="SDJ05182.1"/>
    </source>
</evidence>
<proteinExistence type="predicted"/>
<dbReference type="EMBL" id="FNEI01000006">
    <property type="protein sequence ID" value="SDJ05182.1"/>
    <property type="molecule type" value="Genomic_DNA"/>
</dbReference>
<dbReference type="STRING" id="1045773.SAMN05216555_106210"/>
<evidence type="ECO:0000313" key="2">
    <source>
        <dbReference type="Proteomes" id="UP000182130"/>
    </source>
</evidence>
<gene>
    <name evidence="1" type="ORF">SAMN05216555_106210</name>
</gene>
<reference evidence="2" key="1">
    <citation type="submission" date="2016-10" db="EMBL/GenBank/DDBJ databases">
        <authorList>
            <person name="Varghese N."/>
            <person name="Submissions S."/>
        </authorList>
    </citation>
    <scope>NUCLEOTIDE SEQUENCE [LARGE SCALE GENOMIC DNA]</scope>
    <source>
        <strain evidence="2">CGMCC 1.10783</strain>
    </source>
</reference>
<keyword evidence="2" id="KW-1185">Reference proteome</keyword>
<dbReference type="Proteomes" id="UP000182130">
    <property type="component" value="Unassembled WGS sequence"/>
</dbReference>
<organism evidence="1 2">
    <name type="scientific">Arthrobacter cupressi</name>
    <dbReference type="NCBI Taxonomy" id="1045773"/>
    <lineage>
        <taxon>Bacteria</taxon>
        <taxon>Bacillati</taxon>
        <taxon>Actinomycetota</taxon>
        <taxon>Actinomycetes</taxon>
        <taxon>Micrococcales</taxon>
        <taxon>Micrococcaceae</taxon>
        <taxon>Arthrobacter</taxon>
    </lineage>
</organism>
<accession>A0A1G8QKA3</accession>
<dbReference type="OrthoDB" id="4793414at2"/>
<dbReference type="AlphaFoldDB" id="A0A1G8QKA3"/>
<protein>
    <recommendedName>
        <fullName evidence="3">EspG family protein</fullName>
    </recommendedName>
</protein>
<sequence>MTTNTINWTERDVQCAAAVLGKASEGGFALPTLTDEEVVALDGVQREQIVALPWLTAQDASKDVMCAVALRGLLAKELVYPVIFEGETEPSRLHAVEDITGALTLRRSGSTVVSVERTVSTGRRWLYAYVHAEGVLLEEVDDGGLHGYTVIARGALAARLADFVDPEGTAARDTEAATYTEAEFEASAPTVLGDTRAASNVVAFDSDAGDFPTVTVYTGTESVHVLTPSTQGDTVSLELRETSRETLTGILGRLAGLS</sequence>
<name>A0A1G8QKA3_9MICC</name>
<evidence type="ECO:0008006" key="3">
    <source>
        <dbReference type="Google" id="ProtNLM"/>
    </source>
</evidence>
<dbReference type="RefSeq" id="WP_074588704.1">
    <property type="nucleotide sequence ID" value="NZ_FNEI01000006.1"/>
</dbReference>